<evidence type="ECO:0000313" key="1">
    <source>
        <dbReference type="EMBL" id="TFK70185.1"/>
    </source>
</evidence>
<organism evidence="1 2">
    <name type="scientific">Pluteus cervinus</name>
    <dbReference type="NCBI Taxonomy" id="181527"/>
    <lineage>
        <taxon>Eukaryota</taxon>
        <taxon>Fungi</taxon>
        <taxon>Dikarya</taxon>
        <taxon>Basidiomycota</taxon>
        <taxon>Agaricomycotina</taxon>
        <taxon>Agaricomycetes</taxon>
        <taxon>Agaricomycetidae</taxon>
        <taxon>Agaricales</taxon>
        <taxon>Pluteineae</taxon>
        <taxon>Pluteaceae</taxon>
        <taxon>Pluteus</taxon>
    </lineage>
</organism>
<name>A0ACD3AWT5_9AGAR</name>
<accession>A0ACD3AWT5</accession>
<gene>
    <name evidence="1" type="ORF">BDN72DRAFT_870442</name>
</gene>
<proteinExistence type="predicted"/>
<protein>
    <submittedName>
        <fullName evidence="1">Uncharacterized protein</fullName>
    </submittedName>
</protein>
<sequence length="926" mass="106461">MNRIRVEDFGMIDLGQHNRRRGDEEDTDSGDEDKVVAEVDDDEAEDEDEVDEADGDPHMPRVVPELNVEQDQQSEVSDDAPSQFDDDDDNDDDDDDDIPVDAEKPPVKDQRRFKPFVEDYPDERAGAPLDLPDTNNEDSGSFDNPCEPFSGWMNWDFAWWAKTESLSGKAITKLLKINGLVEKLGLSYSNTAELNKFIDKNLPSPHPNFIRQEFKIDGHTYELYHRDPLECIRTLWGDRELTPHLIFRPERHYEDADCTIRIYHDMHTAKWWWATQKAVDKNSPGGTIIPLLISTDKTTLTMFGGKAAYPMYLTIANLPKEIRRKPSRHAQVLLGYLPATSLDHITCAASRRRTVANLFHACAGRIMETLKDAGKDGLNMQSGDRIWRRCHPIFATFVGDYLEQILVACVKKGECPSCPIPYNEGPTVFNQACKDAGIKPIQHPFWEELPYSHIYRSITPDILHQLYQGFIKHLVKWLRSAYGDVQLNTRCRALPPNHNIRLFFNGITHLQRVTGREHSQIASILLGLIINLPLPQQQSPRRLIRAVRAVLDFTYLSQYPVHTHATLDALDDALASFHDNKDIFVDLGIRAHFQIPKIHVIEHYSTFIQLYGTTDNYNTEYTERLHIDLAKDAYPGNGTDQLPQMTRWLERREKMVHHKATIEWRLAGQPTPVIYAKPSVGISFERFIKMAKFPSRKLVSLTTLIDTYGATNFEHALACFLVSRKQPTLPWNHVVRRARHLDLSDCTFNVFHFIKFTIMDPYHLPSYERIIDSIHSKPARRDKYNHIIPARFNTALIDRGNDLEGIHRYRVGRVRTIFTLPDDLVQEYLDDLDEVPSHFVYVDLYSPFSADPESDHDLYKIKPETRNGSPVSRVVPVDNIGRSVHLFPKLGPVVDPEWTSSNVLDQADTFFVNPFSDRDIYYTISQ</sequence>
<reference evidence="1 2" key="1">
    <citation type="journal article" date="2019" name="Nat. Ecol. Evol.">
        <title>Megaphylogeny resolves global patterns of mushroom evolution.</title>
        <authorList>
            <person name="Varga T."/>
            <person name="Krizsan K."/>
            <person name="Foldi C."/>
            <person name="Dima B."/>
            <person name="Sanchez-Garcia M."/>
            <person name="Sanchez-Ramirez S."/>
            <person name="Szollosi G.J."/>
            <person name="Szarkandi J.G."/>
            <person name="Papp V."/>
            <person name="Albert L."/>
            <person name="Andreopoulos W."/>
            <person name="Angelini C."/>
            <person name="Antonin V."/>
            <person name="Barry K.W."/>
            <person name="Bougher N.L."/>
            <person name="Buchanan P."/>
            <person name="Buyck B."/>
            <person name="Bense V."/>
            <person name="Catcheside P."/>
            <person name="Chovatia M."/>
            <person name="Cooper J."/>
            <person name="Damon W."/>
            <person name="Desjardin D."/>
            <person name="Finy P."/>
            <person name="Geml J."/>
            <person name="Haridas S."/>
            <person name="Hughes K."/>
            <person name="Justo A."/>
            <person name="Karasinski D."/>
            <person name="Kautmanova I."/>
            <person name="Kiss B."/>
            <person name="Kocsube S."/>
            <person name="Kotiranta H."/>
            <person name="LaButti K.M."/>
            <person name="Lechner B.E."/>
            <person name="Liimatainen K."/>
            <person name="Lipzen A."/>
            <person name="Lukacs Z."/>
            <person name="Mihaltcheva S."/>
            <person name="Morgado L.N."/>
            <person name="Niskanen T."/>
            <person name="Noordeloos M.E."/>
            <person name="Ohm R.A."/>
            <person name="Ortiz-Santana B."/>
            <person name="Ovrebo C."/>
            <person name="Racz N."/>
            <person name="Riley R."/>
            <person name="Savchenko A."/>
            <person name="Shiryaev A."/>
            <person name="Soop K."/>
            <person name="Spirin V."/>
            <person name="Szebenyi C."/>
            <person name="Tomsovsky M."/>
            <person name="Tulloss R.E."/>
            <person name="Uehling J."/>
            <person name="Grigoriev I.V."/>
            <person name="Vagvolgyi C."/>
            <person name="Papp T."/>
            <person name="Martin F.M."/>
            <person name="Miettinen O."/>
            <person name="Hibbett D.S."/>
            <person name="Nagy L.G."/>
        </authorList>
    </citation>
    <scope>NUCLEOTIDE SEQUENCE [LARGE SCALE GENOMIC DNA]</scope>
    <source>
        <strain evidence="1 2">NL-1719</strain>
    </source>
</reference>
<dbReference type="EMBL" id="ML208317">
    <property type="protein sequence ID" value="TFK70185.1"/>
    <property type="molecule type" value="Genomic_DNA"/>
</dbReference>
<dbReference type="Proteomes" id="UP000308600">
    <property type="component" value="Unassembled WGS sequence"/>
</dbReference>
<evidence type="ECO:0000313" key="2">
    <source>
        <dbReference type="Proteomes" id="UP000308600"/>
    </source>
</evidence>
<keyword evidence="2" id="KW-1185">Reference proteome</keyword>